<dbReference type="Pfam" id="PF10324">
    <property type="entry name" value="7TM_GPCR_Srw"/>
    <property type="match status" value="2"/>
</dbReference>
<dbReference type="InterPro" id="IPR017452">
    <property type="entry name" value="GPCR_Rhodpsn_7TM"/>
</dbReference>
<organism evidence="7 8">
    <name type="scientific">Caenorhabditis remanei</name>
    <name type="common">Caenorhabditis vulgaris</name>
    <dbReference type="NCBI Taxonomy" id="31234"/>
    <lineage>
        <taxon>Eukaryota</taxon>
        <taxon>Metazoa</taxon>
        <taxon>Ecdysozoa</taxon>
        <taxon>Nematoda</taxon>
        <taxon>Chromadorea</taxon>
        <taxon>Rhabditida</taxon>
        <taxon>Rhabditina</taxon>
        <taxon>Rhabditomorpha</taxon>
        <taxon>Rhabditoidea</taxon>
        <taxon>Rhabditidae</taxon>
        <taxon>Peloderinae</taxon>
        <taxon>Caenorhabditis</taxon>
    </lineage>
</organism>
<dbReference type="CTD" id="9820174"/>
<comment type="subcellular location">
    <subcellularLocation>
        <location evidence="1">Membrane</location>
    </subcellularLocation>
</comment>
<dbReference type="Gene3D" id="1.20.1070.10">
    <property type="entry name" value="Rhodopsin 7-helix transmembrane proteins"/>
    <property type="match status" value="1"/>
</dbReference>
<dbReference type="InterPro" id="IPR019427">
    <property type="entry name" value="7TM_GPCR_serpentine_rcpt_Srw"/>
</dbReference>
<keyword evidence="2 5" id="KW-0812">Transmembrane</keyword>
<feature type="transmembrane region" description="Helical" evidence="5">
    <location>
        <begin position="127"/>
        <end position="154"/>
    </location>
</feature>
<feature type="transmembrane region" description="Helical" evidence="5">
    <location>
        <begin position="61"/>
        <end position="80"/>
    </location>
</feature>
<feature type="domain" description="G-protein coupled receptors family 1 profile" evidence="6">
    <location>
        <begin position="148"/>
        <end position="402"/>
    </location>
</feature>
<feature type="transmembrane region" description="Helical" evidence="5">
    <location>
        <begin position="256"/>
        <end position="276"/>
    </location>
</feature>
<gene>
    <name evidence="7" type="ORF">GCK72_019931</name>
</gene>
<evidence type="ECO:0000256" key="1">
    <source>
        <dbReference type="ARBA" id="ARBA00004370"/>
    </source>
</evidence>
<dbReference type="EMBL" id="WUAV01000005">
    <property type="protein sequence ID" value="KAF1753374.1"/>
    <property type="molecule type" value="Genomic_DNA"/>
</dbReference>
<keyword evidence="4 5" id="KW-0472">Membrane</keyword>
<name>A0A6A5GF53_CAERE</name>
<dbReference type="AlphaFoldDB" id="A0A6A5GF53"/>
<dbReference type="PANTHER" id="PTHR22751:SF54">
    <property type="entry name" value="G-PROTEIN COUPLED RECEPTORS FAMILY 1 PROFILE DOMAIN-CONTAINING PROTEIN"/>
    <property type="match status" value="1"/>
</dbReference>
<proteinExistence type="predicted"/>
<feature type="transmembrane region" description="Helical" evidence="5">
    <location>
        <begin position="224"/>
        <end position="244"/>
    </location>
</feature>
<accession>A0A6A5GF53</accession>
<feature type="transmembrane region" description="Helical" evidence="5">
    <location>
        <begin position="378"/>
        <end position="399"/>
    </location>
</feature>
<evidence type="ECO:0000313" key="7">
    <source>
        <dbReference type="EMBL" id="KAF1753374.1"/>
    </source>
</evidence>
<evidence type="ECO:0000256" key="2">
    <source>
        <dbReference type="ARBA" id="ARBA00022692"/>
    </source>
</evidence>
<comment type="caution">
    <text evidence="7">The sequence shown here is derived from an EMBL/GenBank/DDBJ whole genome shotgun (WGS) entry which is preliminary data.</text>
</comment>
<evidence type="ECO:0000256" key="5">
    <source>
        <dbReference type="SAM" id="Phobius"/>
    </source>
</evidence>
<dbReference type="RefSeq" id="XP_053582211.1">
    <property type="nucleotide sequence ID" value="XM_053733298.1"/>
</dbReference>
<dbReference type="SUPFAM" id="SSF81321">
    <property type="entry name" value="Family A G protein-coupled receptor-like"/>
    <property type="match status" value="1"/>
</dbReference>
<dbReference type="PANTHER" id="PTHR22751">
    <property type="entry name" value="G-PROTEIN COUPLED RECEPTOR-RELATED"/>
    <property type="match status" value="1"/>
</dbReference>
<dbReference type="GeneID" id="9820174"/>
<evidence type="ECO:0000313" key="8">
    <source>
        <dbReference type="Proteomes" id="UP000483820"/>
    </source>
</evidence>
<dbReference type="KEGG" id="crq:GCK72_019931"/>
<dbReference type="GO" id="GO:0016020">
    <property type="term" value="C:membrane"/>
    <property type="evidence" value="ECO:0007669"/>
    <property type="project" value="UniProtKB-SubCell"/>
</dbReference>
<dbReference type="Proteomes" id="UP000483820">
    <property type="component" value="Chromosome V"/>
</dbReference>
<evidence type="ECO:0000259" key="6">
    <source>
        <dbReference type="PROSITE" id="PS50262"/>
    </source>
</evidence>
<evidence type="ECO:0000256" key="4">
    <source>
        <dbReference type="ARBA" id="ARBA00023136"/>
    </source>
</evidence>
<sequence length="446" mass="50492">MFRMNAFLRIDITLNYSAITLFLLKTASVDFQRGSVFSWHLSVIKHALNSDFKYLSKQRTAWKYILIMLILSLLMSMFYLTRTDFVELPNRWVPADHCGFPTNFSMPEYNFVSGDSFFSAKWLFETFVILDVSITEFQCVVACVGVIVNLFHLLVLTRKSMSMNSINMIMIGIALCDMFNMSFNVYDTAQILVQTSDKCRPPAPYTVKLIGFWASACEDHSRRLSALFGVMMALIRWLIIKNALNPKYEKFSKSLFAFGAMLVAFLLSSIMTLLFWSRYEVAQVGLWRPPIECTGFPIDYSVPVYKSSVDNIFMTDTSVALQVFSVVDGLIKLIPTAMFPVLTFLLVKELKKAASSRRKVSTVKNEEENSKSEQATRLVILMAITYILSEGPLGIIYVIQGFVMEPPGLVEMTFDLLDIFDLPIATKVSVSSAGRVRKTTVDPTAD</sequence>
<dbReference type="PROSITE" id="PS50262">
    <property type="entry name" value="G_PROTEIN_RECEP_F1_2"/>
    <property type="match status" value="1"/>
</dbReference>
<evidence type="ECO:0000256" key="3">
    <source>
        <dbReference type="ARBA" id="ARBA00022989"/>
    </source>
</evidence>
<keyword evidence="3 5" id="KW-1133">Transmembrane helix</keyword>
<protein>
    <recommendedName>
        <fullName evidence="6">G-protein coupled receptors family 1 profile domain-containing protein</fullName>
    </recommendedName>
</protein>
<dbReference type="GO" id="GO:0008528">
    <property type="term" value="F:G protein-coupled peptide receptor activity"/>
    <property type="evidence" value="ECO:0007669"/>
    <property type="project" value="InterPro"/>
</dbReference>
<reference evidence="7 8" key="1">
    <citation type="submission" date="2019-12" db="EMBL/GenBank/DDBJ databases">
        <title>Chromosome-level assembly of the Caenorhabditis remanei genome.</title>
        <authorList>
            <person name="Teterina A.A."/>
            <person name="Willis J.H."/>
            <person name="Phillips P.C."/>
        </authorList>
    </citation>
    <scope>NUCLEOTIDE SEQUENCE [LARGE SCALE GENOMIC DNA]</scope>
    <source>
        <strain evidence="7 8">PX506</strain>
        <tissue evidence="7">Whole organism</tissue>
    </source>
</reference>